<proteinExistence type="predicted"/>
<protein>
    <submittedName>
        <fullName evidence="1">Putative ovule protein</fullName>
    </submittedName>
</protein>
<evidence type="ECO:0000313" key="1">
    <source>
        <dbReference type="EMBL" id="JAP19470.1"/>
    </source>
</evidence>
<dbReference type="EMBL" id="GEDG01020011">
    <property type="protein sequence ID" value="JAP19470.1"/>
    <property type="molecule type" value="Transcribed_RNA"/>
</dbReference>
<reference evidence="1" key="1">
    <citation type="submission" date="2015-12" db="EMBL/GenBank/DDBJ databases">
        <title>Gene expression during late stages of embryo sac development: a critical building block for successful pollen-pistil interactions.</title>
        <authorList>
            <person name="Liu Y."/>
            <person name="Joly V."/>
            <person name="Sabar M."/>
            <person name="Matton D.P."/>
        </authorList>
    </citation>
    <scope>NUCLEOTIDE SEQUENCE</scope>
</reference>
<feature type="non-terminal residue" evidence="1">
    <location>
        <position position="1"/>
    </location>
</feature>
<accession>A0A0V0HG91</accession>
<organism evidence="1">
    <name type="scientific">Solanum chacoense</name>
    <name type="common">Chaco potato</name>
    <dbReference type="NCBI Taxonomy" id="4108"/>
    <lineage>
        <taxon>Eukaryota</taxon>
        <taxon>Viridiplantae</taxon>
        <taxon>Streptophyta</taxon>
        <taxon>Embryophyta</taxon>
        <taxon>Tracheophyta</taxon>
        <taxon>Spermatophyta</taxon>
        <taxon>Magnoliopsida</taxon>
        <taxon>eudicotyledons</taxon>
        <taxon>Gunneridae</taxon>
        <taxon>Pentapetalae</taxon>
        <taxon>asterids</taxon>
        <taxon>lamiids</taxon>
        <taxon>Solanales</taxon>
        <taxon>Solanaceae</taxon>
        <taxon>Solanoideae</taxon>
        <taxon>Solaneae</taxon>
        <taxon>Solanum</taxon>
    </lineage>
</organism>
<dbReference type="AlphaFoldDB" id="A0A0V0HG91"/>
<sequence>LLIFNRYFPHKRYVKVIYSTRQVFPSHFHPNTLKENFHKTIKLLGRILKVLCIYSAKIPCI</sequence>
<name>A0A0V0HG91_SOLCH</name>